<accession>A0ABP2DAC2</accession>
<protein>
    <recommendedName>
        <fullName evidence="2">PAS domain-containing protein</fullName>
    </recommendedName>
</protein>
<comment type="caution">
    <text evidence="3">The sequence shown here is derived from an EMBL/GenBank/DDBJ whole genome shotgun (WGS) entry which is preliminary data.</text>
</comment>
<feature type="domain" description="PAS" evidence="2">
    <location>
        <begin position="18"/>
        <end position="93"/>
    </location>
</feature>
<evidence type="ECO:0000313" key="4">
    <source>
        <dbReference type="Proteomes" id="UP000003257"/>
    </source>
</evidence>
<dbReference type="PROSITE" id="PS50112">
    <property type="entry name" value="PAS"/>
    <property type="match status" value="1"/>
</dbReference>
<dbReference type="InterPro" id="IPR035965">
    <property type="entry name" value="PAS-like_dom_sf"/>
</dbReference>
<dbReference type="SUPFAM" id="SSF55785">
    <property type="entry name" value="PYP-like sensor domain (PAS domain)"/>
    <property type="match status" value="1"/>
</dbReference>
<dbReference type="Proteomes" id="UP000003257">
    <property type="component" value="Unassembled WGS sequence"/>
</dbReference>
<dbReference type="EMBL" id="ABID01000002">
    <property type="protein sequence ID" value="EDQ05269.1"/>
    <property type="molecule type" value="Genomic_DNA"/>
</dbReference>
<dbReference type="Gene3D" id="3.30.450.20">
    <property type="entry name" value="PAS domain"/>
    <property type="match status" value="1"/>
</dbReference>
<proteinExistence type="predicted"/>
<evidence type="ECO:0000256" key="1">
    <source>
        <dbReference type="SAM" id="MobiDB-lite"/>
    </source>
</evidence>
<reference evidence="3 4" key="1">
    <citation type="submission" date="2007-11" db="EMBL/GenBank/DDBJ databases">
        <authorList>
            <person name="Wagner-Dobler I."/>
            <person name="Ferriera S."/>
            <person name="Johnson J."/>
            <person name="Kravitz S."/>
            <person name="Beeson K."/>
            <person name="Sutton G."/>
            <person name="Rogers Y.-H."/>
            <person name="Friedman R."/>
            <person name="Frazier M."/>
            <person name="Venter J.C."/>
        </authorList>
    </citation>
    <scope>NUCLEOTIDE SEQUENCE [LARGE SCALE GENOMIC DNA]</scope>
    <source>
        <strain evidence="3 4">HEL-45</strain>
    </source>
</reference>
<organism evidence="3 4">
    <name type="scientific">Sulfitobacter indolifex HEL-45</name>
    <dbReference type="NCBI Taxonomy" id="391624"/>
    <lineage>
        <taxon>Bacteria</taxon>
        <taxon>Pseudomonadati</taxon>
        <taxon>Pseudomonadota</taxon>
        <taxon>Alphaproteobacteria</taxon>
        <taxon>Rhodobacterales</taxon>
        <taxon>Roseobacteraceae</taxon>
        <taxon>Sulfitobacter</taxon>
    </lineage>
</organism>
<name>A0ABP2DAC2_9RHOB</name>
<evidence type="ECO:0000259" key="2">
    <source>
        <dbReference type="PROSITE" id="PS50112"/>
    </source>
</evidence>
<evidence type="ECO:0000313" key="3">
    <source>
        <dbReference type="EMBL" id="EDQ05269.1"/>
    </source>
</evidence>
<dbReference type="InterPro" id="IPR000014">
    <property type="entry name" value="PAS"/>
</dbReference>
<keyword evidence="4" id="KW-1185">Reference proteome</keyword>
<gene>
    <name evidence="3" type="ORF">OIHEL45_11018</name>
</gene>
<feature type="region of interest" description="Disordered" evidence="1">
    <location>
        <begin position="247"/>
        <end position="269"/>
    </location>
</feature>
<sequence length="269" mass="30070">MWQNNDKQEEPLMFRNDDTSVLRREIDRFKLPMFIAELNNDSGHFELLALNTAHEAHSGMVMEEVINRPLHTFMNEDEAEAVNERYARCVSNAGQIRFREMLHMPRGPLIWDTTLHHVQSHRGLDRVVGSAIVVERVQRDNRDTLAFEDVRYFAATSSFKLEQISTVLDAAEKGLIDPSKLTGSAGMLAGLCRAIDSTMQELRSIAQERLEAEASPTVHLIDLDSADAHEGDEIEAAIAALVDMADNLPTAPGDKQSDTPPPARSALRQ</sequence>